<proteinExistence type="inferred from homology"/>
<comment type="catalytic activity">
    <reaction evidence="12">
        <text>1D-myo-inositol 1,2,5,6-tetrakisphosphate + H2O = 1D-myo-inositol 1,2,6-trisphosphate + phosphate</text>
        <dbReference type="Rhea" id="RHEA:77119"/>
        <dbReference type="ChEBI" id="CHEBI:15377"/>
        <dbReference type="ChEBI" id="CHEBI:43474"/>
        <dbReference type="ChEBI" id="CHEBI:195535"/>
        <dbReference type="ChEBI" id="CHEBI:195537"/>
        <dbReference type="EC" id="3.1.3.62"/>
    </reaction>
    <physiologicalReaction direction="left-to-right" evidence="12">
        <dbReference type="Rhea" id="RHEA:77120"/>
    </physiologicalReaction>
</comment>
<dbReference type="PANTHER" id="PTHR20963">
    <property type="entry name" value="MULTIPLE INOSITOL POLYPHOSPHATE PHOSPHATASE-RELATED"/>
    <property type="match status" value="1"/>
</dbReference>
<evidence type="ECO:0000256" key="6">
    <source>
        <dbReference type="ARBA" id="ARBA00022475"/>
    </source>
</evidence>
<dbReference type="Pfam" id="PF00328">
    <property type="entry name" value="His_Phos_2"/>
    <property type="match status" value="1"/>
</dbReference>
<keyword evidence="16" id="KW-1015">Disulfide bond</keyword>
<evidence type="ECO:0000256" key="2">
    <source>
        <dbReference type="ARBA" id="ARBA00008422"/>
    </source>
</evidence>
<dbReference type="GO" id="GO:0052745">
    <property type="term" value="F:inositol phosphate phosphatase activity"/>
    <property type="evidence" value="ECO:0007669"/>
    <property type="project" value="TreeGrafter"/>
</dbReference>
<dbReference type="InterPro" id="IPR029033">
    <property type="entry name" value="His_PPase_superfam"/>
</dbReference>
<feature type="signal peptide" evidence="17">
    <location>
        <begin position="1"/>
        <end position="21"/>
    </location>
</feature>
<evidence type="ECO:0000256" key="13">
    <source>
        <dbReference type="ARBA" id="ARBA00043671"/>
    </source>
</evidence>
<protein>
    <recommendedName>
        <fullName evidence="5">Multiple inositol polyphosphate phosphatase 1</fullName>
        <ecNumber evidence="4">3.1.3.62</ecNumber>
        <ecNumber evidence="3">3.1.3.80</ecNumber>
    </recommendedName>
    <alternativeName>
        <fullName evidence="11">2,3-bisphosphoglycerate 3-phosphatase</fullName>
    </alternativeName>
</protein>
<feature type="disulfide bond" evidence="16">
    <location>
        <begin position="77"/>
        <end position="415"/>
    </location>
</feature>
<dbReference type="EC" id="3.1.3.62" evidence="4"/>
<dbReference type="Gene3D" id="3.40.50.1240">
    <property type="entry name" value="Phosphoglycerate mutase-like"/>
    <property type="match status" value="1"/>
</dbReference>
<comment type="catalytic activity">
    <reaction evidence="15">
        <text>(2R)-2,3-bisphosphoglycerate + H2O = (2R)-2-phosphoglycerate + phosphate</text>
        <dbReference type="Rhea" id="RHEA:27381"/>
        <dbReference type="ChEBI" id="CHEBI:15377"/>
        <dbReference type="ChEBI" id="CHEBI:43474"/>
        <dbReference type="ChEBI" id="CHEBI:58248"/>
        <dbReference type="ChEBI" id="CHEBI:58289"/>
        <dbReference type="EC" id="3.1.3.80"/>
    </reaction>
    <physiologicalReaction direction="left-to-right" evidence="15">
        <dbReference type="Rhea" id="RHEA:27382"/>
    </physiologicalReaction>
</comment>
<dbReference type="InterPro" id="IPR016274">
    <property type="entry name" value="Histidine_acid_Pase_euk"/>
</dbReference>
<gene>
    <name evidence="18" type="ORF">HUG17_1927</name>
</gene>
<dbReference type="Proteomes" id="UP000828236">
    <property type="component" value="Unassembled WGS sequence"/>
</dbReference>
<feature type="disulfide bond" evidence="16">
    <location>
        <begin position="284"/>
        <end position="297"/>
    </location>
</feature>
<comment type="similarity">
    <text evidence="2">Belongs to the histidine acid phosphatase family. MINPP1 subfamily.</text>
</comment>
<comment type="subcellular location">
    <subcellularLocation>
        <location evidence="1">Cell membrane</location>
    </subcellularLocation>
</comment>
<evidence type="ECO:0000256" key="3">
    <source>
        <dbReference type="ARBA" id="ARBA00012976"/>
    </source>
</evidence>
<evidence type="ECO:0000256" key="5">
    <source>
        <dbReference type="ARBA" id="ARBA00018097"/>
    </source>
</evidence>
<keyword evidence="7 17" id="KW-0732">Signal</keyword>
<evidence type="ECO:0000256" key="15">
    <source>
        <dbReference type="ARBA" id="ARBA00043832"/>
    </source>
</evidence>
<evidence type="ECO:0000256" key="16">
    <source>
        <dbReference type="PIRSR" id="PIRSR000894-2"/>
    </source>
</evidence>
<evidence type="ECO:0000313" key="18">
    <source>
        <dbReference type="EMBL" id="KAH7646389.1"/>
    </source>
</evidence>
<dbReference type="GO" id="GO:0003993">
    <property type="term" value="F:acid phosphatase activity"/>
    <property type="evidence" value="ECO:0007669"/>
    <property type="project" value="TreeGrafter"/>
</dbReference>
<comment type="catalytic activity">
    <reaction evidence="14">
        <text>1D-myo-inositol hexakisphosphate + H2O = 1D-myo-inositol 1,2,4,5,6-pentakisphosphate + phosphate</text>
        <dbReference type="Rhea" id="RHEA:16989"/>
        <dbReference type="ChEBI" id="CHEBI:15377"/>
        <dbReference type="ChEBI" id="CHEBI:43474"/>
        <dbReference type="ChEBI" id="CHEBI:57798"/>
        <dbReference type="ChEBI" id="CHEBI:58130"/>
        <dbReference type="EC" id="3.1.3.62"/>
    </reaction>
    <physiologicalReaction direction="left-to-right" evidence="14">
        <dbReference type="Rhea" id="RHEA:16990"/>
    </physiologicalReaction>
</comment>
<evidence type="ECO:0000256" key="14">
    <source>
        <dbReference type="ARBA" id="ARBA00043691"/>
    </source>
</evidence>
<evidence type="ECO:0000256" key="10">
    <source>
        <dbReference type="ARBA" id="ARBA00023180"/>
    </source>
</evidence>
<keyword evidence="10" id="KW-0325">Glycoprotein</keyword>
<organism evidence="18">
    <name type="scientific">Dermatophagoides farinae</name>
    <name type="common">American house dust mite</name>
    <dbReference type="NCBI Taxonomy" id="6954"/>
    <lineage>
        <taxon>Eukaryota</taxon>
        <taxon>Metazoa</taxon>
        <taxon>Ecdysozoa</taxon>
        <taxon>Arthropoda</taxon>
        <taxon>Chelicerata</taxon>
        <taxon>Arachnida</taxon>
        <taxon>Acari</taxon>
        <taxon>Acariformes</taxon>
        <taxon>Sarcoptiformes</taxon>
        <taxon>Astigmata</taxon>
        <taxon>Psoroptidia</taxon>
        <taxon>Analgoidea</taxon>
        <taxon>Pyroglyphidae</taxon>
        <taxon>Dermatophagoidinae</taxon>
        <taxon>Dermatophagoides</taxon>
    </lineage>
</organism>
<evidence type="ECO:0000256" key="12">
    <source>
        <dbReference type="ARBA" id="ARBA00043668"/>
    </source>
</evidence>
<dbReference type="PIRSF" id="PIRSF000894">
    <property type="entry name" value="Acid_phosphatase"/>
    <property type="match status" value="1"/>
</dbReference>
<evidence type="ECO:0000256" key="4">
    <source>
        <dbReference type="ARBA" id="ARBA00013040"/>
    </source>
</evidence>
<feature type="disulfide bond" evidence="16">
    <location>
        <begin position="436"/>
        <end position="441"/>
    </location>
</feature>
<dbReference type="InterPro" id="IPR000560">
    <property type="entry name" value="His_Pase_clade-2"/>
</dbReference>
<dbReference type="GO" id="GO:0034417">
    <property type="term" value="F:bisphosphoglycerate 3-phosphatase activity"/>
    <property type="evidence" value="ECO:0007669"/>
    <property type="project" value="UniProtKB-EC"/>
</dbReference>
<evidence type="ECO:0000256" key="1">
    <source>
        <dbReference type="ARBA" id="ARBA00004236"/>
    </source>
</evidence>
<evidence type="ECO:0000256" key="17">
    <source>
        <dbReference type="SAM" id="SignalP"/>
    </source>
</evidence>
<dbReference type="SUPFAM" id="SSF53254">
    <property type="entry name" value="Phosphoglycerate mutase-like"/>
    <property type="match status" value="1"/>
</dbReference>
<sequence length="466" mass="54526">MNSSWIIYAFIIIIYDKFVISEYGSNETCYDFSVSPENVFLEGSKYRLFSTKTTYLTAREEIRKIFPSEWPNEIEQCTPVYMFFLNRHSIRYPSAKEINKFNILLNTFREELLNSGKLSYRMFIYLATWRFRMSEVDDNHVSYTGKLETAQTAKIFYKLFPTLLDIDKINFDVGISTKIRTEETADAFIGSLINIQLDRGQNLESKNEIKQTKFKKFSKDVLMSHKKCKGLIIDSLGSKIPKSQKYLKLLESKPIKMMLINFSQRNGLEYTIKIESLIMLYKACSYETAIFAFSPWCHLFTQSELKIIEYLLDVDEYHDAYQIQPHRKMACSIIGDLQSKLETIIRQETTTNTTLYFSHENLLSKVFSYFGLFNKFPEINLSPDDTRICIPDNREWRSSLVVPFGTNFVAILYKCNHQAYKVLTLVNEIPVIVRGCNSSLCDIDKFFNEFHNERIECDLPKICKIS</sequence>
<evidence type="ECO:0000256" key="9">
    <source>
        <dbReference type="ARBA" id="ARBA00023136"/>
    </source>
</evidence>
<dbReference type="AlphaFoldDB" id="A0A9D4SL36"/>
<reference evidence="18" key="2">
    <citation type="journal article" date="2021" name="World Allergy Organ. J.">
        <title>Chromosome-level assembly of Dermatophagoides farinae genome and transcriptome reveals two novel allergens Der f 37 and Der f 39.</title>
        <authorList>
            <person name="Chen J."/>
            <person name="Cai Z."/>
            <person name="Fan D."/>
            <person name="Hu J."/>
            <person name="Hou Y."/>
            <person name="He Y."/>
            <person name="Zhang Z."/>
            <person name="Zhao Z."/>
            <person name="Gao P."/>
            <person name="Hu W."/>
            <person name="Sun J."/>
            <person name="Li J."/>
            <person name="Ji K."/>
        </authorList>
    </citation>
    <scope>NUCLEOTIDE SEQUENCE</scope>
    <source>
        <strain evidence="18">JKM2019</strain>
    </source>
</reference>
<comment type="caution">
    <text evidence="18">The sequence shown here is derived from an EMBL/GenBank/DDBJ whole genome shotgun (WGS) entry which is preliminary data.</text>
</comment>
<dbReference type="OrthoDB" id="6509975at2759"/>
<reference evidence="18" key="1">
    <citation type="submission" date="2020-06" db="EMBL/GenBank/DDBJ databases">
        <authorList>
            <person name="Ji K."/>
            <person name="Li J."/>
        </authorList>
    </citation>
    <scope>NUCLEOTIDE SEQUENCE</scope>
    <source>
        <strain evidence="18">JKM2019</strain>
        <tissue evidence="18">Whole body</tissue>
    </source>
</reference>
<keyword evidence="6" id="KW-1003">Cell membrane</keyword>
<keyword evidence="8" id="KW-0378">Hydrolase</keyword>
<evidence type="ECO:0000256" key="11">
    <source>
        <dbReference type="ARBA" id="ARBA00031642"/>
    </source>
</evidence>
<dbReference type="PANTHER" id="PTHR20963:SF8">
    <property type="entry name" value="MULTIPLE INOSITOL POLYPHOSPHATE PHOSPHATASE 1"/>
    <property type="match status" value="1"/>
</dbReference>
<keyword evidence="9" id="KW-0472">Membrane</keyword>
<accession>A0A9D4SL36</accession>
<dbReference type="GO" id="GO:0005886">
    <property type="term" value="C:plasma membrane"/>
    <property type="evidence" value="ECO:0007669"/>
    <property type="project" value="UniProtKB-SubCell"/>
</dbReference>
<feature type="chain" id="PRO_5039457203" description="Multiple inositol polyphosphate phosphatase 1" evidence="17">
    <location>
        <begin position="22"/>
        <end position="466"/>
    </location>
</feature>
<dbReference type="EMBL" id="SDOV01000001">
    <property type="protein sequence ID" value="KAH7646389.1"/>
    <property type="molecule type" value="Genomic_DNA"/>
</dbReference>
<name>A0A9D4SL36_DERFA</name>
<evidence type="ECO:0000256" key="8">
    <source>
        <dbReference type="ARBA" id="ARBA00022801"/>
    </source>
</evidence>
<evidence type="ECO:0000256" key="7">
    <source>
        <dbReference type="ARBA" id="ARBA00022729"/>
    </source>
</evidence>
<dbReference type="CDD" id="cd07061">
    <property type="entry name" value="HP_HAP_like"/>
    <property type="match status" value="1"/>
</dbReference>
<comment type="catalytic activity">
    <reaction evidence="13">
        <text>1D-myo-inositol 1,2,4,5,6-pentakisphosphate + H2O = 1D-myo-inositol 1,2,5,6-tetrakisphosphate + phosphate</text>
        <dbReference type="Rhea" id="RHEA:77115"/>
        <dbReference type="ChEBI" id="CHEBI:15377"/>
        <dbReference type="ChEBI" id="CHEBI:43474"/>
        <dbReference type="ChEBI" id="CHEBI:57798"/>
        <dbReference type="ChEBI" id="CHEBI:195535"/>
        <dbReference type="EC" id="3.1.3.62"/>
    </reaction>
    <physiologicalReaction direction="left-to-right" evidence="13">
        <dbReference type="Rhea" id="RHEA:77116"/>
    </physiologicalReaction>
</comment>
<dbReference type="EC" id="3.1.3.80" evidence="3"/>